<accession>A0A0D1WRZ9</accession>
<dbReference type="GO" id="GO:0016020">
    <property type="term" value="C:membrane"/>
    <property type="evidence" value="ECO:0007669"/>
    <property type="project" value="UniProtKB-SubCell"/>
</dbReference>
<dbReference type="SUPFAM" id="SSF103473">
    <property type="entry name" value="MFS general substrate transporter"/>
    <property type="match status" value="1"/>
</dbReference>
<feature type="transmembrane region" description="Helical" evidence="3">
    <location>
        <begin position="115"/>
        <end position="134"/>
    </location>
</feature>
<evidence type="ECO:0000256" key="2">
    <source>
        <dbReference type="ARBA" id="ARBA00006727"/>
    </source>
</evidence>
<keyword evidence="3" id="KW-0472">Membrane</keyword>
<feature type="transmembrane region" description="Helical" evidence="3">
    <location>
        <begin position="176"/>
        <end position="197"/>
    </location>
</feature>
<dbReference type="OMA" id="MSRHESH"/>
<dbReference type="Gene3D" id="1.20.1250.20">
    <property type="entry name" value="MFS general substrate transporter like domains"/>
    <property type="match status" value="2"/>
</dbReference>
<dbReference type="PANTHER" id="PTHR11360:SF156">
    <property type="entry name" value="MONOCARBOXYLATE TRANSPORTER, PUTATIVE (AFU_ORTHOLOGUE AFUA_4G14260)-RELATED"/>
    <property type="match status" value="1"/>
</dbReference>
<feature type="transmembrane region" description="Helical" evidence="3">
    <location>
        <begin position="140"/>
        <end position="164"/>
    </location>
</feature>
<dbReference type="PANTHER" id="PTHR11360">
    <property type="entry name" value="MONOCARBOXYLATE TRANSPORTER"/>
    <property type="match status" value="1"/>
</dbReference>
<dbReference type="OrthoDB" id="2213137at2759"/>
<keyword evidence="3" id="KW-0812">Transmembrane</keyword>
<evidence type="ECO:0000313" key="5">
    <source>
        <dbReference type="Proteomes" id="UP000054302"/>
    </source>
</evidence>
<dbReference type="Proteomes" id="UP000054302">
    <property type="component" value="Unassembled WGS sequence"/>
</dbReference>
<gene>
    <name evidence="4" type="ORF">PV10_06436</name>
</gene>
<feature type="transmembrane region" description="Helical" evidence="3">
    <location>
        <begin position="403"/>
        <end position="425"/>
    </location>
</feature>
<organism evidence="4 5">
    <name type="scientific">Exophiala mesophila</name>
    <name type="common">Black yeast-like fungus</name>
    <dbReference type="NCBI Taxonomy" id="212818"/>
    <lineage>
        <taxon>Eukaryota</taxon>
        <taxon>Fungi</taxon>
        <taxon>Dikarya</taxon>
        <taxon>Ascomycota</taxon>
        <taxon>Pezizomycotina</taxon>
        <taxon>Eurotiomycetes</taxon>
        <taxon>Chaetothyriomycetidae</taxon>
        <taxon>Chaetothyriales</taxon>
        <taxon>Herpotrichiellaceae</taxon>
        <taxon>Exophiala</taxon>
    </lineage>
</organism>
<dbReference type="InterPro" id="IPR011701">
    <property type="entry name" value="MFS"/>
</dbReference>
<dbReference type="EMBL" id="KN847523">
    <property type="protein sequence ID" value="KIV91950.1"/>
    <property type="molecule type" value="Genomic_DNA"/>
</dbReference>
<evidence type="ECO:0000313" key="4">
    <source>
        <dbReference type="EMBL" id="KIV91950.1"/>
    </source>
</evidence>
<evidence type="ECO:0000256" key="3">
    <source>
        <dbReference type="SAM" id="Phobius"/>
    </source>
</evidence>
<feature type="transmembrane region" description="Helical" evidence="3">
    <location>
        <begin position="254"/>
        <end position="276"/>
    </location>
</feature>
<dbReference type="HOGENOM" id="CLU_001265_1_2_1"/>
<comment type="similarity">
    <text evidence="2">Belongs to the major facilitator superfamily. Monocarboxylate porter (TC 2.A.1.13) family.</text>
</comment>
<feature type="transmembrane region" description="Helical" evidence="3">
    <location>
        <begin position="445"/>
        <end position="465"/>
    </location>
</feature>
<feature type="transmembrane region" description="Helical" evidence="3">
    <location>
        <begin position="329"/>
        <end position="349"/>
    </location>
</feature>
<keyword evidence="5" id="KW-1185">Reference proteome</keyword>
<feature type="transmembrane region" description="Helical" evidence="3">
    <location>
        <begin position="88"/>
        <end position="108"/>
    </location>
</feature>
<dbReference type="InterPro" id="IPR036259">
    <property type="entry name" value="MFS_trans_sf"/>
</dbReference>
<name>A0A0D1WRZ9_EXOME</name>
<feature type="transmembrane region" description="Helical" evidence="3">
    <location>
        <begin position="361"/>
        <end position="382"/>
    </location>
</feature>
<proteinExistence type="inferred from homology"/>
<dbReference type="GeneID" id="27324281"/>
<keyword evidence="3" id="KW-1133">Transmembrane helix</keyword>
<feature type="transmembrane region" description="Helical" evidence="3">
    <location>
        <begin position="46"/>
        <end position="68"/>
    </location>
</feature>
<dbReference type="Pfam" id="PF07690">
    <property type="entry name" value="MFS_1"/>
    <property type="match status" value="1"/>
</dbReference>
<comment type="subcellular location">
    <subcellularLocation>
        <location evidence="1">Membrane</location>
        <topology evidence="1">Multi-pass membrane protein</topology>
    </subcellularLocation>
</comment>
<evidence type="ECO:0000256" key="1">
    <source>
        <dbReference type="ARBA" id="ARBA00004141"/>
    </source>
</evidence>
<sequence>MSRHESHQLQSVDSPQTGRTEVEIDQVMLSEGSPPRFQDDSYKRKACVLTGSCLLQLPIWGFSMSYGIFQEYYSNSWPLSGSNGGTGVIGTTSNGVIYLSMPILFSALSTRHARLRYSIAIIGVVLTALSFLLSSYSNKVWQLILTQGVLAAFGSALLYSPTTLYLGETFTSNHRAVAYGVVLSSKNIVGSACPFLLQTLLDQYGLRITMQIWTGIVTLSSLLSLFLFLFPLSHLSTTTHPSQPHHPRRTAWSFLHHRTIYIYSVATLVQSSGYGIPQTYLPLYAHSTTHLSRTMATLMLTLFSIPGIVSSSFFGYLSDNPYLPCSASTVTFISSASSGLAVFLLWGLAPASSTSSASSSMPLLLVFSLIFGFFASAYSATWGAVIKQMEREAADRNEAVDPGVVYGLLNGARGVGYVMGGLVGVPLLKSSTSGIGSRGGYATEYGALIVFTGLCLVFGGWSVVWRWRWRLGSKWMVGKWKKGNMNANFRVLTCQR</sequence>
<dbReference type="AlphaFoldDB" id="A0A0D1WRZ9"/>
<dbReference type="VEuPathDB" id="FungiDB:PV10_06436"/>
<feature type="transmembrane region" description="Helical" evidence="3">
    <location>
        <begin position="296"/>
        <end position="317"/>
    </location>
</feature>
<feature type="transmembrane region" description="Helical" evidence="3">
    <location>
        <begin position="212"/>
        <end position="233"/>
    </location>
</feature>
<protein>
    <recommendedName>
        <fullName evidence="6">Major facilitator superfamily (MFS) profile domain-containing protein</fullName>
    </recommendedName>
</protein>
<dbReference type="RefSeq" id="XP_016223524.1">
    <property type="nucleotide sequence ID" value="XM_016371231.1"/>
</dbReference>
<reference evidence="4 5" key="1">
    <citation type="submission" date="2015-01" db="EMBL/GenBank/DDBJ databases">
        <title>The Genome Sequence of Exophiala mesophila CBS40295.</title>
        <authorList>
            <consortium name="The Broad Institute Genomics Platform"/>
            <person name="Cuomo C."/>
            <person name="de Hoog S."/>
            <person name="Gorbushina A."/>
            <person name="Stielow B."/>
            <person name="Teixiera M."/>
            <person name="Abouelleil A."/>
            <person name="Chapman S.B."/>
            <person name="Priest M."/>
            <person name="Young S.K."/>
            <person name="Wortman J."/>
            <person name="Nusbaum C."/>
            <person name="Birren B."/>
        </authorList>
    </citation>
    <scope>NUCLEOTIDE SEQUENCE [LARGE SCALE GENOMIC DNA]</scope>
    <source>
        <strain evidence="4 5">CBS 40295</strain>
    </source>
</reference>
<dbReference type="GO" id="GO:0022857">
    <property type="term" value="F:transmembrane transporter activity"/>
    <property type="evidence" value="ECO:0007669"/>
    <property type="project" value="InterPro"/>
</dbReference>
<dbReference type="InterPro" id="IPR050327">
    <property type="entry name" value="Proton-linked_MCT"/>
</dbReference>
<evidence type="ECO:0008006" key="6">
    <source>
        <dbReference type="Google" id="ProtNLM"/>
    </source>
</evidence>